<feature type="domain" description="Glycosyltransferase subfamily 4-like N-terminal" evidence="3">
    <location>
        <begin position="14"/>
        <end position="169"/>
    </location>
</feature>
<dbReference type="Pfam" id="PF13439">
    <property type="entry name" value="Glyco_transf_4"/>
    <property type="match status" value="1"/>
</dbReference>
<dbReference type="STRING" id="1895771.BGO89_12555"/>
<reference evidence="4 5" key="1">
    <citation type="submission" date="2016-09" db="EMBL/GenBank/DDBJ databases">
        <title>Genome-resolved meta-omics ties microbial dynamics to process performance in biotechnology for thiocyanate degradation.</title>
        <authorList>
            <person name="Kantor R.S."/>
            <person name="Huddy R.J."/>
            <person name="Iyer R."/>
            <person name="Thomas B.C."/>
            <person name="Brown C.T."/>
            <person name="Anantharaman K."/>
            <person name="Tringe S."/>
            <person name="Hettich R.L."/>
            <person name="Harrison S.T."/>
            <person name="Banfield J.F."/>
        </authorList>
    </citation>
    <scope>NUCLEOTIDE SEQUENCE [LARGE SCALE GENOMIC DNA]</scope>
    <source>
        <strain evidence="4">59-99</strain>
    </source>
</reference>
<sequence length="374" mass="40352">MIIGFDGTRITGHSGIERYARELVRVLTTMPGDDRYVVATTTSRVDEVGEAIGRSPSLLVKGGIPHDLMLGSAFGTVTRHLQTRAMRKTLASADLVHYTSHRSKVLPGLPYIATVHDLFPMRRPGFAIEVRRIMEGARKVIVPSRYVAETIIDRFPDMVHKVIPIHLGVGAPFRPMEAGAGLPSALHHLDDVPYFLAVARMDVRKNVPAILDAYRSWTGDGSAARLVFVLSGTTADVSTFRTTYTEALSHPGIVVLPSVSNDDLAALYGGAQALLFPSLAEGFGLPVLEAMACGCPVLTSTTTCLPETAGDAALLVDPERVDDIAHGIDLLHRDGALRDELRRKGSLRAAMLTWDAAARATRDVYAEAIAGVDR</sequence>
<gene>
    <name evidence="4" type="ORF">BGO89_12555</name>
</gene>
<comment type="caution">
    <text evidence="4">The sequence shown here is derived from an EMBL/GenBank/DDBJ whole genome shotgun (WGS) entry which is preliminary data.</text>
</comment>
<dbReference type="SUPFAM" id="SSF53756">
    <property type="entry name" value="UDP-Glycosyltransferase/glycogen phosphorylase"/>
    <property type="match status" value="1"/>
</dbReference>
<dbReference type="Proteomes" id="UP000184233">
    <property type="component" value="Unassembled WGS sequence"/>
</dbReference>
<dbReference type="PANTHER" id="PTHR46401">
    <property type="entry name" value="GLYCOSYLTRANSFERASE WBBK-RELATED"/>
    <property type="match status" value="1"/>
</dbReference>
<dbReference type="GO" id="GO:0009103">
    <property type="term" value="P:lipopolysaccharide biosynthetic process"/>
    <property type="evidence" value="ECO:0007669"/>
    <property type="project" value="TreeGrafter"/>
</dbReference>
<evidence type="ECO:0000256" key="1">
    <source>
        <dbReference type="ARBA" id="ARBA00022679"/>
    </source>
</evidence>
<dbReference type="GO" id="GO:0016757">
    <property type="term" value="F:glycosyltransferase activity"/>
    <property type="evidence" value="ECO:0007669"/>
    <property type="project" value="InterPro"/>
</dbReference>
<proteinExistence type="predicted"/>
<evidence type="ECO:0000313" key="4">
    <source>
        <dbReference type="EMBL" id="OJX57307.1"/>
    </source>
</evidence>
<protein>
    <recommendedName>
        <fullName evidence="6">Glycosyltransferase subfamily 4-like N-terminal domain-containing protein</fullName>
    </recommendedName>
</protein>
<feature type="domain" description="Glycosyl transferase family 1" evidence="2">
    <location>
        <begin position="190"/>
        <end position="345"/>
    </location>
</feature>
<evidence type="ECO:0000313" key="5">
    <source>
        <dbReference type="Proteomes" id="UP000184233"/>
    </source>
</evidence>
<dbReference type="Pfam" id="PF00534">
    <property type="entry name" value="Glycos_transf_1"/>
    <property type="match status" value="1"/>
</dbReference>
<evidence type="ECO:0000259" key="3">
    <source>
        <dbReference type="Pfam" id="PF13439"/>
    </source>
</evidence>
<dbReference type="Gene3D" id="3.40.50.2000">
    <property type="entry name" value="Glycogen Phosphorylase B"/>
    <property type="match status" value="2"/>
</dbReference>
<dbReference type="CDD" id="cd03809">
    <property type="entry name" value="GT4_MtfB-like"/>
    <property type="match status" value="1"/>
</dbReference>
<accession>A0A1M3KY37</accession>
<dbReference type="PANTHER" id="PTHR46401:SF2">
    <property type="entry name" value="GLYCOSYLTRANSFERASE WBBK-RELATED"/>
    <property type="match status" value="1"/>
</dbReference>
<organism evidence="4 5">
    <name type="scientific">Candidatus Kapaibacterium thiocyanatum</name>
    <dbReference type="NCBI Taxonomy" id="1895771"/>
    <lineage>
        <taxon>Bacteria</taxon>
        <taxon>Pseudomonadati</taxon>
        <taxon>Candidatus Kapaibacteriota</taxon>
        <taxon>Candidatus Kapaibacteriia</taxon>
        <taxon>Candidatus Kapaibacteriales</taxon>
        <taxon>Candidatus Kapaibacteriaceae</taxon>
        <taxon>Candidatus Kapaibacterium</taxon>
    </lineage>
</organism>
<dbReference type="InterPro" id="IPR028098">
    <property type="entry name" value="Glyco_trans_4-like_N"/>
</dbReference>
<evidence type="ECO:0000259" key="2">
    <source>
        <dbReference type="Pfam" id="PF00534"/>
    </source>
</evidence>
<name>A0A1M3KY37_9BACT</name>
<keyword evidence="1" id="KW-0808">Transferase</keyword>
<dbReference type="InterPro" id="IPR001296">
    <property type="entry name" value="Glyco_trans_1"/>
</dbReference>
<dbReference type="AlphaFoldDB" id="A0A1M3KY37"/>
<evidence type="ECO:0008006" key="6">
    <source>
        <dbReference type="Google" id="ProtNLM"/>
    </source>
</evidence>
<dbReference type="EMBL" id="MKVH01000024">
    <property type="protein sequence ID" value="OJX57307.1"/>
    <property type="molecule type" value="Genomic_DNA"/>
</dbReference>